<dbReference type="PANTHER" id="PTHR10194">
    <property type="entry name" value="RAS GTPASE-ACTIVATING PROTEINS"/>
    <property type="match status" value="1"/>
</dbReference>
<reference evidence="6" key="1">
    <citation type="submission" date="2022-10" db="EMBL/GenBank/DDBJ databases">
        <title>Novel sulphate-reducing endosymbionts in the free-living metamonad Anaeramoeba.</title>
        <authorList>
            <person name="Jerlstrom-Hultqvist J."/>
            <person name="Cepicka I."/>
            <person name="Gallot-Lavallee L."/>
            <person name="Salas-Leiva D."/>
            <person name="Curtis B.A."/>
            <person name="Zahonova K."/>
            <person name="Pipaliya S."/>
            <person name="Dacks J."/>
            <person name="Roger A.J."/>
        </authorList>
    </citation>
    <scope>NUCLEOTIDE SEQUENCE</scope>
    <source>
        <strain evidence="6">BMAN</strain>
    </source>
</reference>
<dbReference type="InterPro" id="IPR001715">
    <property type="entry name" value="CH_dom"/>
</dbReference>
<dbReference type="SMART" id="SM00323">
    <property type="entry name" value="RasGAP"/>
    <property type="match status" value="1"/>
</dbReference>
<dbReference type="EMBL" id="JAPDFW010000124">
    <property type="protein sequence ID" value="KAJ5067908.1"/>
    <property type="molecule type" value="Genomic_DNA"/>
</dbReference>
<dbReference type="OrthoDB" id="5572587at2759"/>
<dbReference type="Gene3D" id="1.10.506.10">
    <property type="entry name" value="GTPase Activation - p120gap, domain 1"/>
    <property type="match status" value="2"/>
</dbReference>
<dbReference type="InterPro" id="IPR036872">
    <property type="entry name" value="CH_dom_sf"/>
</dbReference>
<dbReference type="Pfam" id="PF00616">
    <property type="entry name" value="RasGAP"/>
    <property type="match status" value="1"/>
</dbReference>
<dbReference type="InterPro" id="IPR001936">
    <property type="entry name" value="RasGAP_dom"/>
</dbReference>
<feature type="domain" description="Calponin-homology (CH)" evidence="5">
    <location>
        <begin position="34"/>
        <end position="138"/>
    </location>
</feature>
<feature type="compositionally biased region" description="Polar residues" evidence="2">
    <location>
        <begin position="895"/>
        <end position="904"/>
    </location>
</feature>
<evidence type="ECO:0000259" key="5">
    <source>
        <dbReference type="PROSITE" id="PS50021"/>
    </source>
</evidence>
<dbReference type="Gene3D" id="1.10.418.10">
    <property type="entry name" value="Calponin-like domain"/>
    <property type="match status" value="1"/>
</dbReference>
<dbReference type="InterPro" id="IPR001849">
    <property type="entry name" value="PH_domain"/>
</dbReference>
<dbReference type="PROSITE" id="PS50003">
    <property type="entry name" value="PH_DOMAIN"/>
    <property type="match status" value="1"/>
</dbReference>
<dbReference type="InterPro" id="IPR011993">
    <property type="entry name" value="PH-like_dom_sf"/>
</dbReference>
<keyword evidence="7" id="KW-1185">Reference proteome</keyword>
<evidence type="ECO:0000313" key="7">
    <source>
        <dbReference type="Proteomes" id="UP001149090"/>
    </source>
</evidence>
<accession>A0A9Q0L888</accession>
<feature type="domain" description="PH" evidence="3">
    <location>
        <begin position="955"/>
        <end position="1061"/>
    </location>
</feature>
<feature type="region of interest" description="Disordered" evidence="2">
    <location>
        <begin position="229"/>
        <end position="249"/>
    </location>
</feature>
<comment type="caution">
    <text evidence="6">The sequence shown here is derived from an EMBL/GenBank/DDBJ whole genome shotgun (WGS) entry which is preliminary data.</text>
</comment>
<dbReference type="SUPFAM" id="SSF47576">
    <property type="entry name" value="Calponin-homology domain, CH-domain"/>
    <property type="match status" value="1"/>
</dbReference>
<dbReference type="GO" id="GO:0005096">
    <property type="term" value="F:GTPase activator activity"/>
    <property type="evidence" value="ECO:0007669"/>
    <property type="project" value="UniProtKB-KW"/>
</dbReference>
<dbReference type="SUPFAM" id="SSF48350">
    <property type="entry name" value="GTPase activation domain, GAP"/>
    <property type="match status" value="1"/>
</dbReference>
<evidence type="ECO:0000259" key="3">
    <source>
        <dbReference type="PROSITE" id="PS50003"/>
    </source>
</evidence>
<dbReference type="Proteomes" id="UP001149090">
    <property type="component" value="Unassembled WGS sequence"/>
</dbReference>
<gene>
    <name evidence="6" type="ORF">M0811_12826</name>
</gene>
<feature type="domain" description="Ras-GAP" evidence="4">
    <location>
        <begin position="598"/>
        <end position="727"/>
    </location>
</feature>
<evidence type="ECO:0000313" key="6">
    <source>
        <dbReference type="EMBL" id="KAJ5067908.1"/>
    </source>
</evidence>
<dbReference type="InterPro" id="IPR039360">
    <property type="entry name" value="Ras_GTPase"/>
</dbReference>
<dbReference type="AlphaFoldDB" id="A0A9Q0L888"/>
<keyword evidence="1" id="KW-0343">GTPase activation</keyword>
<organism evidence="6 7">
    <name type="scientific">Anaeramoeba ignava</name>
    <name type="common">Anaerobic marine amoeba</name>
    <dbReference type="NCBI Taxonomy" id="1746090"/>
    <lineage>
        <taxon>Eukaryota</taxon>
        <taxon>Metamonada</taxon>
        <taxon>Anaeramoebidae</taxon>
        <taxon>Anaeramoeba</taxon>
    </lineage>
</organism>
<dbReference type="Gene3D" id="2.30.29.30">
    <property type="entry name" value="Pleckstrin-homology domain (PH domain)/Phosphotyrosine-binding domain (PTB)"/>
    <property type="match status" value="1"/>
</dbReference>
<dbReference type="Pfam" id="PF00307">
    <property type="entry name" value="CH"/>
    <property type="match status" value="1"/>
</dbReference>
<evidence type="ECO:0000256" key="1">
    <source>
        <dbReference type="ARBA" id="ARBA00022468"/>
    </source>
</evidence>
<dbReference type="PROSITE" id="PS50018">
    <property type="entry name" value="RAS_GTPASE_ACTIV_2"/>
    <property type="match status" value="1"/>
</dbReference>
<dbReference type="InterPro" id="IPR008936">
    <property type="entry name" value="Rho_GTPase_activation_prot"/>
</dbReference>
<name>A0A9Q0L888_ANAIG</name>
<feature type="compositionally biased region" description="Polar residues" evidence="2">
    <location>
        <begin position="872"/>
        <end position="882"/>
    </location>
</feature>
<evidence type="ECO:0000259" key="4">
    <source>
        <dbReference type="PROSITE" id="PS50018"/>
    </source>
</evidence>
<dbReference type="SMART" id="SM00233">
    <property type="entry name" value="PH"/>
    <property type="match status" value="1"/>
</dbReference>
<sequence length="1063" mass="124685">MTNRLEYRKLLLKVAFHKDIFRLKKKQNEKIETVHPLELLKRWINFQFKINSKTLKISNIKSDLKDCLILSQLLFILSQNENFLSISNLQNYYERALKILDFLKETDYTGFLFNPNNLIKGDEPEIIQFLVNIFLWKPNLKEIETEKEDQENNKNQNLEVKTKQKDFDYDLVLSTSSTSTDFDFDSDFDSQEDTGFSQDDFTNPIQQEKFEMISNNQLFDFKKKLKTKTNENENENQIKNENEIENENQIKNENENENEKISIKDEFIFHFLDLESFSFLQFQEMHKIEIIIQTFSKIFEEIDGNSNNTDSGKLAFLQRLKMFHLRNNYGLISNLNRNLFFQIINDILKSDFNYFNPLIQQQINQELLAQDNYGCDPLYISSQIKGILQENCKLEKEADLSLSLLFDLFTFTMVVKQQITTRLTSELIADSFINPDQMKLIRNIIYKSLDTAIFGLIDFINLTKILKHYFSFFTEKDFLSKSQLVVSQTIKIALGNTIRAIVNRILDDKSKELVEKSIAKINQEFKSFGNEKNTNSQVIEKGMEILGGYLFVEDIIFLQAALDEENCLSFQQQLVDNFYYLFLQLDIFIPMIKFLVSRQIITQKNSDMLFRANDVLAKILTKYSSHFAKDYLHETFHDIVDEIFDRIIETSDKIPFGFRIITSHIRNEMQIMGLEEFEKAIGSLIFLRFLCPAILLPISFGIIDYSIDPESERGLLLLSSTIQALGTGKQFGSNRVYLQPLNQEIQAKSSQTTELLKRISNFEGEICYPTHLTMEKILKNTPLSFLAQLYQSQLKNVKQSKANGYDLFLSVRRFIKEKKLLQNPKIEIYQTEKMIRETTQLDEKTGFLIQEIEFIEKLLSEISTKHTEKKSTIGTNESQLSHGLNDKNKSEDLSETSGETEYSDSLTIPEDVYKEKEEVYEDTLNQNEAARKFESGKTFANRNLFFLWKDNWKTPTLMEGFGLMRRKSKKKWSKVYFVLKLEFLAIYENLSVNCYKDLIDIIHITGFLKIVKLKKTSKFNKKKVKQISIMTEVPTKQEIIISSENDFNIEKWFELLIQIQNNY</sequence>
<protein>
    <submittedName>
        <fullName evidence="6">Ras gtpase-activating protein</fullName>
    </submittedName>
</protein>
<evidence type="ECO:0000256" key="2">
    <source>
        <dbReference type="SAM" id="MobiDB-lite"/>
    </source>
</evidence>
<dbReference type="PROSITE" id="PS50021">
    <property type="entry name" value="CH"/>
    <property type="match status" value="1"/>
</dbReference>
<dbReference type="SUPFAM" id="SSF50729">
    <property type="entry name" value="PH domain-like"/>
    <property type="match status" value="1"/>
</dbReference>
<proteinExistence type="predicted"/>
<dbReference type="PANTHER" id="PTHR10194:SF150">
    <property type="entry name" value="RAS-GAP DOMAIN-CONTAINING PROTEIN"/>
    <property type="match status" value="1"/>
</dbReference>
<feature type="region of interest" description="Disordered" evidence="2">
    <location>
        <begin position="866"/>
        <end position="904"/>
    </location>
</feature>
<dbReference type="CDD" id="cd04519">
    <property type="entry name" value="RasGAP"/>
    <property type="match status" value="1"/>
</dbReference>